<evidence type="ECO:0000313" key="7">
    <source>
        <dbReference type="Proteomes" id="UP000460718"/>
    </source>
</evidence>
<evidence type="ECO:0000313" key="5">
    <source>
        <dbReference type="Proteomes" id="UP000437068"/>
    </source>
</evidence>
<dbReference type="EMBL" id="QXFW01001183">
    <property type="protein sequence ID" value="KAE8995044.1"/>
    <property type="molecule type" value="Genomic_DNA"/>
</dbReference>
<evidence type="ECO:0000313" key="2">
    <source>
        <dbReference type="EMBL" id="KAE9095346.1"/>
    </source>
</evidence>
<dbReference type="AlphaFoldDB" id="A0A6A3JSE4"/>
<accession>A0A6A3JSE4</accession>
<reference evidence="7 8" key="1">
    <citation type="submission" date="2018-09" db="EMBL/GenBank/DDBJ databases">
        <title>Genomic investigation of the strawberry pathogen Phytophthora fragariae indicates pathogenicity is determined by transcriptional variation in three key races.</title>
        <authorList>
            <person name="Adams T.M."/>
            <person name="Armitage A.D."/>
            <person name="Sobczyk M.K."/>
            <person name="Bates H.J."/>
            <person name="Dunwell J.M."/>
            <person name="Nellist C.F."/>
            <person name="Harrison R.J."/>
        </authorList>
    </citation>
    <scope>NUCLEOTIDE SEQUENCE [LARGE SCALE GENOMIC DNA]</scope>
    <source>
        <strain evidence="4 5">A4</strain>
        <strain evidence="3 6">NOV-71</strain>
        <strain evidence="2 8">ONT-3</strain>
        <strain evidence="1 7">SCRP245</strain>
    </source>
</reference>
<proteinExistence type="predicted"/>
<evidence type="ECO:0000313" key="1">
    <source>
        <dbReference type="EMBL" id="KAE8995044.1"/>
    </source>
</evidence>
<evidence type="ECO:0000313" key="4">
    <source>
        <dbReference type="EMBL" id="KAE9296941.1"/>
    </source>
</evidence>
<dbReference type="Proteomes" id="UP000488956">
    <property type="component" value="Unassembled WGS sequence"/>
</dbReference>
<protein>
    <submittedName>
        <fullName evidence="1">Uncharacterized protein</fullName>
    </submittedName>
</protein>
<evidence type="ECO:0000313" key="6">
    <source>
        <dbReference type="Proteomes" id="UP000441208"/>
    </source>
</evidence>
<name>A0A6A3JSE4_9STRA</name>
<dbReference type="Proteomes" id="UP000437068">
    <property type="component" value="Unassembled WGS sequence"/>
</dbReference>
<dbReference type="Proteomes" id="UP000460718">
    <property type="component" value="Unassembled WGS sequence"/>
</dbReference>
<organism evidence="1 7">
    <name type="scientific">Phytophthora fragariae</name>
    <dbReference type="NCBI Taxonomy" id="53985"/>
    <lineage>
        <taxon>Eukaryota</taxon>
        <taxon>Sar</taxon>
        <taxon>Stramenopiles</taxon>
        <taxon>Oomycota</taxon>
        <taxon>Peronosporomycetes</taxon>
        <taxon>Peronosporales</taxon>
        <taxon>Peronosporaceae</taxon>
        <taxon>Phytophthora</taxon>
    </lineage>
</organism>
<dbReference type="EMBL" id="QXGE01001152">
    <property type="protein sequence ID" value="KAE9296941.1"/>
    <property type="molecule type" value="Genomic_DNA"/>
</dbReference>
<dbReference type="EMBL" id="QXFZ01001174">
    <property type="protein sequence ID" value="KAE9095422.1"/>
    <property type="molecule type" value="Genomic_DNA"/>
</dbReference>
<evidence type="ECO:0000313" key="3">
    <source>
        <dbReference type="EMBL" id="KAE9095422.1"/>
    </source>
</evidence>
<evidence type="ECO:0000313" key="8">
    <source>
        <dbReference type="Proteomes" id="UP000488956"/>
    </source>
</evidence>
<comment type="caution">
    <text evidence="1">The sequence shown here is derived from an EMBL/GenBank/DDBJ whole genome shotgun (WGS) entry which is preliminary data.</text>
</comment>
<dbReference type="Proteomes" id="UP000441208">
    <property type="component" value="Unassembled WGS sequence"/>
</dbReference>
<sequence length="53" mass="5740">MSAPSVSEVQVLENVWIPVDPSTRLSARIWLPLSVVTHCHGHSRKVGTLYGGA</sequence>
<gene>
    <name evidence="4" type="ORF">PF001_g16628</name>
    <name evidence="3" type="ORF">PF007_g17390</name>
    <name evidence="2" type="ORF">PF010_g16741</name>
    <name evidence="1" type="ORF">PF011_g16503</name>
</gene>
<dbReference type="EMBL" id="QXFX01001164">
    <property type="protein sequence ID" value="KAE9095346.1"/>
    <property type="molecule type" value="Genomic_DNA"/>
</dbReference>